<dbReference type="EMBL" id="JAQIBD010000001">
    <property type="protein sequence ID" value="MDM5271377.1"/>
    <property type="molecule type" value="Genomic_DNA"/>
</dbReference>
<keyword evidence="3 5" id="KW-0328">Glycosyltransferase</keyword>
<feature type="domain" description="Quinolinate phosphoribosyl transferase N-terminal" evidence="7">
    <location>
        <begin position="21"/>
        <end position="104"/>
    </location>
</feature>
<evidence type="ECO:0000256" key="1">
    <source>
        <dbReference type="ARBA" id="ARBA00009400"/>
    </source>
</evidence>
<evidence type="ECO:0000256" key="4">
    <source>
        <dbReference type="ARBA" id="ARBA00022679"/>
    </source>
</evidence>
<keyword evidence="9" id="KW-1185">Reference proteome</keyword>
<organism evidence="8 9">
    <name type="scientific">Sulfurovum zhangzhouensis</name>
    <dbReference type="NCBI Taxonomy" id="3019067"/>
    <lineage>
        <taxon>Bacteria</taxon>
        <taxon>Pseudomonadati</taxon>
        <taxon>Campylobacterota</taxon>
        <taxon>Epsilonproteobacteria</taxon>
        <taxon>Campylobacterales</taxon>
        <taxon>Sulfurovaceae</taxon>
        <taxon>Sulfurovum</taxon>
    </lineage>
</organism>
<dbReference type="InterPro" id="IPR002638">
    <property type="entry name" value="Quinolinate_PRibosylTrfase_C"/>
</dbReference>
<proteinExistence type="inferred from homology"/>
<evidence type="ECO:0000256" key="2">
    <source>
        <dbReference type="ARBA" id="ARBA00019205"/>
    </source>
</evidence>
<name>A0ABT7QX25_9BACT</name>
<dbReference type="SUPFAM" id="SSF51690">
    <property type="entry name" value="Nicotinate/Quinolinate PRTase C-terminal domain-like"/>
    <property type="match status" value="1"/>
</dbReference>
<dbReference type="InterPro" id="IPR036068">
    <property type="entry name" value="Nicotinate_pribotase-like_C"/>
</dbReference>
<dbReference type="Gene3D" id="3.20.20.70">
    <property type="entry name" value="Aldolase class I"/>
    <property type="match status" value="1"/>
</dbReference>
<dbReference type="InterPro" id="IPR006242">
    <property type="entry name" value="ModD"/>
</dbReference>
<dbReference type="InterPro" id="IPR027277">
    <property type="entry name" value="NadC/ModD"/>
</dbReference>
<dbReference type="RefSeq" id="WP_289412783.1">
    <property type="nucleotide sequence ID" value="NZ_JAQIBD010000001.1"/>
</dbReference>
<dbReference type="InterPro" id="IPR022412">
    <property type="entry name" value="Quinolinate_PRibosylTrfase_N"/>
</dbReference>
<evidence type="ECO:0000313" key="8">
    <source>
        <dbReference type="EMBL" id="MDM5271377.1"/>
    </source>
</evidence>
<dbReference type="SUPFAM" id="SSF54675">
    <property type="entry name" value="Nicotinate/Quinolinate PRTase N-terminal domain-like"/>
    <property type="match status" value="1"/>
</dbReference>
<evidence type="ECO:0000256" key="5">
    <source>
        <dbReference type="PIRNR" id="PIRNR006250"/>
    </source>
</evidence>
<evidence type="ECO:0000313" key="9">
    <source>
        <dbReference type="Proteomes" id="UP001169069"/>
    </source>
</evidence>
<keyword evidence="4 5" id="KW-0808">Transferase</keyword>
<dbReference type="PANTHER" id="PTHR32179">
    <property type="entry name" value="NICOTINATE-NUCLEOTIDE PYROPHOSPHORYLASE [CARBOXYLATING]"/>
    <property type="match status" value="1"/>
</dbReference>
<dbReference type="PANTHER" id="PTHR32179:SF4">
    <property type="entry name" value="PYROPHOSPHORYLASE MODD-RELATED"/>
    <property type="match status" value="1"/>
</dbReference>
<sequence>MLRIDDHTLMEYFKEDVPYFDLTTSLQEQSSKSVRLEIFTREDVIVSCSEEAKRVAELLGCDIEYWIPSKQKARKGETLLIMSGTYETVHQVWRSVQNILEYSCKIATYTHEMKEAIISENPHCELLTTRKNFPFAKSFCIRSVINGGAMPHRLGLGETVIFFPHHRIVYPSTEAFYEEIAMLKKKAPEKKIVIESDTFEEAMVLMQKGADVIQMDKVDVMTLQKLTEYRDQHFAEVKILASGGVNRENAQLFAKTRVDGIVTSAVYFCGMANMGSKMTLL</sequence>
<dbReference type="Proteomes" id="UP001169069">
    <property type="component" value="Unassembled WGS sequence"/>
</dbReference>
<evidence type="ECO:0000259" key="6">
    <source>
        <dbReference type="Pfam" id="PF01729"/>
    </source>
</evidence>
<dbReference type="InterPro" id="IPR037128">
    <property type="entry name" value="Quinolinate_PRibosylTase_N_sf"/>
</dbReference>
<dbReference type="Pfam" id="PF01729">
    <property type="entry name" value="QRPTase_C"/>
    <property type="match status" value="1"/>
</dbReference>
<dbReference type="PIRSF" id="PIRSF006250">
    <property type="entry name" value="NadC_ModD"/>
    <property type="match status" value="1"/>
</dbReference>
<evidence type="ECO:0000256" key="3">
    <source>
        <dbReference type="ARBA" id="ARBA00022676"/>
    </source>
</evidence>
<dbReference type="NCBIfam" id="TIGR01334">
    <property type="entry name" value="modD"/>
    <property type="match status" value="1"/>
</dbReference>
<evidence type="ECO:0000259" key="7">
    <source>
        <dbReference type="Pfam" id="PF02749"/>
    </source>
</evidence>
<dbReference type="Pfam" id="PF02749">
    <property type="entry name" value="QRPTase_N"/>
    <property type="match status" value="1"/>
</dbReference>
<reference evidence="8" key="1">
    <citation type="submission" date="2023-01" db="EMBL/GenBank/DDBJ databases">
        <title>Sulfurovum sp. zt1-1 genome assembly.</title>
        <authorList>
            <person name="Wang J."/>
        </authorList>
    </citation>
    <scope>NUCLEOTIDE SEQUENCE</scope>
    <source>
        <strain evidence="8">Zt1-1</strain>
    </source>
</reference>
<feature type="domain" description="Quinolinate phosphoribosyl transferase C-terminal" evidence="6">
    <location>
        <begin position="106"/>
        <end position="266"/>
    </location>
</feature>
<protein>
    <recommendedName>
        <fullName evidence="2">Putative pyrophosphorylase ModD</fullName>
    </recommendedName>
</protein>
<comment type="similarity">
    <text evidence="1 5">Belongs to the NadC/ModD family.</text>
</comment>
<comment type="caution">
    <text evidence="8">The sequence shown here is derived from an EMBL/GenBank/DDBJ whole genome shotgun (WGS) entry which is preliminary data.</text>
</comment>
<dbReference type="InterPro" id="IPR013785">
    <property type="entry name" value="Aldolase_TIM"/>
</dbReference>
<accession>A0ABT7QX25</accession>
<gene>
    <name evidence="8" type="primary">modD</name>
    <name evidence="8" type="ORF">PGH07_04235</name>
</gene>
<dbReference type="Gene3D" id="3.90.1170.20">
    <property type="entry name" value="Quinolinate phosphoribosyl transferase, N-terminal domain"/>
    <property type="match status" value="1"/>
</dbReference>